<evidence type="ECO:0000313" key="3">
    <source>
        <dbReference type="Proteomes" id="UP000320773"/>
    </source>
</evidence>
<organism evidence="2 3">
    <name type="scientific">Flavobacterium branchiophilum</name>
    <dbReference type="NCBI Taxonomy" id="55197"/>
    <lineage>
        <taxon>Bacteria</taxon>
        <taxon>Pseudomonadati</taxon>
        <taxon>Bacteroidota</taxon>
        <taxon>Flavobacteriia</taxon>
        <taxon>Flavobacteriales</taxon>
        <taxon>Flavobacteriaceae</taxon>
        <taxon>Flavobacterium</taxon>
    </lineage>
</organism>
<dbReference type="Gene3D" id="2.60.40.3140">
    <property type="match status" value="1"/>
</dbReference>
<reference evidence="2 3" key="1">
    <citation type="submission" date="2019-06" db="EMBL/GenBank/DDBJ databases">
        <title>Genomic Encyclopedia of Archaeal and Bacterial Type Strains, Phase II (KMG-II): from individual species to whole genera.</title>
        <authorList>
            <person name="Goeker M."/>
        </authorList>
    </citation>
    <scope>NUCLEOTIDE SEQUENCE [LARGE SCALE GENOMIC DNA]</scope>
    <source>
        <strain evidence="2 3">DSM 24789</strain>
    </source>
</reference>
<comment type="caution">
    <text evidence="2">The sequence shown here is derived from an EMBL/GenBank/DDBJ whole genome shotgun (WGS) entry which is preliminary data.</text>
</comment>
<dbReference type="InterPro" id="IPR038765">
    <property type="entry name" value="Papain-like_cys_pep_sf"/>
</dbReference>
<sequence length="632" mass="72642">MLKRVVILIFFVTNVTFSQDNVYAVQQIADSLKQNADAIVRYELMEVAIKSQREMEIREHRVVTVLNSKGLDAMNAYAHYDKTTRINAITATIYNDVGMEIKRIKRKDFKDVTVVDGGTIFSDNRVLFLEYTPTVYPFTMVYECETTTSNTAFIPTWHPIKEDGVSIEKSICKIQYPEALGFKYKSFNLADYKVTTREMEGQREFELPVTLASRYEDLSPVARIYPKVMFGLTQFHLEGVDGKATNWTEFGKWYQDEILTGTLALPEATVLKAKSLVGSETRPMAKAKILYEYLQSKVRYVSIQIGIGGWKPMYATDVDRLGYGDCKALSNYMKALLQAVDVPSYHTILYGNRTQKDIDPDFVSMQGNHMILCVPDGANPIWLECTSQDSPFGYQANFTDDRMVLVIKPEGGEIVKTKTYLPQENLLQTTGQYTLEDTGVINGNVTLHSKGTQYGYHYRLATEQALEVEKHYKHYWQNIENLKIVSYHFVDDKNQVDFEEQVQISAENYGKINQQNMIFAINGFNQSNAELKRIRNRKTPFEIQRGFTDQDDIEVTIPKGYVVEFLPSTMQIENKYGVYQATFVKKDAEHIRYSRKLMIKSGTYPKAEYDAYRLFREQVAKNDNAKVILKKI</sequence>
<proteinExistence type="predicted"/>
<dbReference type="Pfam" id="PF12969">
    <property type="entry name" value="DUF3857"/>
    <property type="match status" value="1"/>
</dbReference>
<dbReference type="InterPro" id="IPR024618">
    <property type="entry name" value="DUF3857"/>
</dbReference>
<gene>
    <name evidence="2" type="ORF">BC670_0791</name>
</gene>
<dbReference type="Gene3D" id="3.10.620.30">
    <property type="match status" value="1"/>
</dbReference>
<name>A0A543G1I3_9FLAO</name>
<protein>
    <submittedName>
        <fullName evidence="2">Uncharacterized protein DUF3857</fullName>
    </submittedName>
</protein>
<dbReference type="SUPFAM" id="SSF54001">
    <property type="entry name" value="Cysteine proteinases"/>
    <property type="match status" value="1"/>
</dbReference>
<dbReference type="RefSeq" id="WP_089081005.1">
    <property type="nucleotide sequence ID" value="NZ_VFPJ01000001.1"/>
</dbReference>
<accession>A0A543G1I3</accession>
<dbReference type="AlphaFoldDB" id="A0A543G1I3"/>
<evidence type="ECO:0000313" key="2">
    <source>
        <dbReference type="EMBL" id="TQM39942.1"/>
    </source>
</evidence>
<feature type="domain" description="DUF3857" evidence="1">
    <location>
        <begin position="54"/>
        <end position="203"/>
    </location>
</feature>
<dbReference type="EMBL" id="VFPJ01000001">
    <property type="protein sequence ID" value="TQM39942.1"/>
    <property type="molecule type" value="Genomic_DNA"/>
</dbReference>
<dbReference type="Gene3D" id="2.60.120.1130">
    <property type="match status" value="1"/>
</dbReference>
<dbReference type="Proteomes" id="UP000320773">
    <property type="component" value="Unassembled WGS sequence"/>
</dbReference>
<evidence type="ECO:0000259" key="1">
    <source>
        <dbReference type="Pfam" id="PF12969"/>
    </source>
</evidence>